<protein>
    <recommendedName>
        <fullName evidence="4">Zinc ribbon domain-containing protein</fullName>
    </recommendedName>
</protein>
<reference evidence="2 3" key="1">
    <citation type="submission" date="2015-07" db="EMBL/GenBank/DDBJ databases">
        <title>Isolation and Genomic Characterization of a Novel Halophilic Metal-Reducing Deltaproteobacterium from the Deep Subsurface.</title>
        <authorList>
            <person name="Badalamenti J.P."/>
            <person name="Summers Z.M."/>
            <person name="Gralnick J.A."/>
            <person name="Bond D.R."/>
        </authorList>
    </citation>
    <scope>NUCLEOTIDE SEQUENCE [LARGE SCALE GENOMIC DNA]</scope>
    <source>
        <strain evidence="2 3">WTL</strain>
    </source>
</reference>
<dbReference type="EMBL" id="CP010802">
    <property type="protein sequence ID" value="ALC16330.1"/>
    <property type="molecule type" value="Genomic_DNA"/>
</dbReference>
<sequence>MRCPKCGFDFQETGAVACPKCGVVFAKVQRVAAAEAAFKQRTAAEISICEGIQKEMERDEKIRFRLSFGPDPEYARDEAAYPVTLYLSGAFAFLAAFTTITEIMGLVHFYQWGKLIFDPREMFFFMFSLAVASAGSVSMLLAISEGLRMARDVANNSRATREYSRMITVKRKE</sequence>
<accession>A0A0M4D910</accession>
<keyword evidence="3" id="KW-1185">Reference proteome</keyword>
<dbReference type="OrthoDB" id="9791784at2"/>
<evidence type="ECO:0000313" key="2">
    <source>
        <dbReference type="EMBL" id="ALC16330.1"/>
    </source>
</evidence>
<evidence type="ECO:0000256" key="1">
    <source>
        <dbReference type="SAM" id="Phobius"/>
    </source>
</evidence>
<dbReference type="AlphaFoldDB" id="A0A0M4D910"/>
<feature type="transmembrane region" description="Helical" evidence="1">
    <location>
        <begin position="85"/>
        <end position="110"/>
    </location>
</feature>
<feature type="transmembrane region" description="Helical" evidence="1">
    <location>
        <begin position="122"/>
        <end position="143"/>
    </location>
</feature>
<name>A0A0M4D910_9BACT</name>
<dbReference type="PATRIC" id="fig|1603606.3.peg.1689"/>
<organism evidence="2 3">
    <name type="scientific">Desulfuromonas soudanensis</name>
    <dbReference type="NCBI Taxonomy" id="1603606"/>
    <lineage>
        <taxon>Bacteria</taxon>
        <taxon>Pseudomonadati</taxon>
        <taxon>Thermodesulfobacteriota</taxon>
        <taxon>Desulfuromonadia</taxon>
        <taxon>Desulfuromonadales</taxon>
        <taxon>Desulfuromonadaceae</taxon>
        <taxon>Desulfuromonas</taxon>
    </lineage>
</organism>
<dbReference type="STRING" id="1603606.DSOUD_1551"/>
<dbReference type="Proteomes" id="UP000057158">
    <property type="component" value="Chromosome"/>
</dbReference>
<keyword evidence="1" id="KW-0812">Transmembrane</keyword>
<dbReference type="RefSeq" id="WP_053550448.1">
    <property type="nucleotide sequence ID" value="NZ_CP010802.1"/>
</dbReference>
<evidence type="ECO:0008006" key="4">
    <source>
        <dbReference type="Google" id="ProtNLM"/>
    </source>
</evidence>
<keyword evidence="1" id="KW-1133">Transmembrane helix</keyword>
<evidence type="ECO:0000313" key="3">
    <source>
        <dbReference type="Proteomes" id="UP000057158"/>
    </source>
</evidence>
<keyword evidence="1" id="KW-0472">Membrane</keyword>
<gene>
    <name evidence="2" type="ORF">DSOUD_1551</name>
</gene>
<dbReference type="KEGG" id="des:DSOUD_1551"/>
<proteinExistence type="predicted"/>